<dbReference type="EMBL" id="FOOQ01000005">
    <property type="protein sequence ID" value="SFG85349.1"/>
    <property type="molecule type" value="Genomic_DNA"/>
</dbReference>
<evidence type="ECO:0000256" key="4">
    <source>
        <dbReference type="ARBA" id="ARBA00023186"/>
    </source>
</evidence>
<evidence type="ECO:0000256" key="2">
    <source>
        <dbReference type="ARBA" id="ARBA00022741"/>
    </source>
</evidence>
<evidence type="ECO:0000256" key="1">
    <source>
        <dbReference type="ARBA" id="ARBA00008020"/>
    </source>
</evidence>
<comment type="similarity">
    <text evidence="1 5">Belongs to the TCP-1 chaperonin family.</text>
</comment>
<protein>
    <submittedName>
        <fullName evidence="6">Chaperonin GroEL (HSP60 family)</fullName>
    </submittedName>
</protein>
<keyword evidence="2 5" id="KW-0547">Nucleotide-binding</keyword>
<keyword evidence="3 5" id="KW-0067">ATP-binding</keyword>
<dbReference type="STRING" id="553467.SAMN04488063_3103"/>
<accession>A0A1I2VA67</accession>
<dbReference type="OrthoDB" id="9362at2157"/>
<keyword evidence="7" id="KW-1185">Reference proteome</keyword>
<dbReference type="Gene3D" id="3.30.260.10">
    <property type="entry name" value="TCP-1-like chaperonin intermediate domain"/>
    <property type="match status" value="1"/>
</dbReference>
<evidence type="ECO:0000313" key="7">
    <source>
        <dbReference type="Proteomes" id="UP000198876"/>
    </source>
</evidence>
<dbReference type="SUPFAM" id="SSF52029">
    <property type="entry name" value="GroEL apical domain-like"/>
    <property type="match status" value="1"/>
</dbReference>
<dbReference type="Gene3D" id="1.10.560.10">
    <property type="entry name" value="GroEL-like equatorial domain"/>
    <property type="match status" value="1"/>
</dbReference>
<evidence type="ECO:0000256" key="5">
    <source>
        <dbReference type="RuleBase" id="RU004187"/>
    </source>
</evidence>
<dbReference type="InterPro" id="IPR027409">
    <property type="entry name" value="GroEL-like_apical_dom_sf"/>
</dbReference>
<dbReference type="GO" id="GO:0140662">
    <property type="term" value="F:ATP-dependent protein folding chaperone"/>
    <property type="evidence" value="ECO:0007669"/>
    <property type="project" value="InterPro"/>
</dbReference>
<dbReference type="PRINTS" id="PR00304">
    <property type="entry name" value="TCOMPLEXTCP1"/>
</dbReference>
<dbReference type="AlphaFoldDB" id="A0A1I2VA67"/>
<dbReference type="InterPro" id="IPR027410">
    <property type="entry name" value="TCP-1-like_intermed_sf"/>
</dbReference>
<sequence>MTHDGESEAGSWLTRDEAAREYVVEAARAVESLVASTYGPSGGTTLVETVDPQDVPETVVTRDAGHLLEAIERGGGFGHPVAALFVDGLDSVRRSLHDGTTAAALLAARLLDSGAELAADGLHPGSIVVGYAMAANRAGAVLDDLARPVEATDRELLSQVAATTMTADLSERRRREYADAVSAAVSSLARESDDGWFDTDDITVRTRVDAECTLSRGHVVRRRPGAHETSDRSRLSFDWSPAIEGVLTDARVAVLERGIDVEESATSFGGEGKSGVTLDSAGSVAAYADSRDAAVDSVAASVAEVGTDVLVVRAELDDEVKAALKSHGVAVVDRAQYPKSDVHRVARATGASVVGHVSDLDESKLGRAGRVSERRVGDEKWARFEECDGPVFTLLVGAPTEKGRTTHERLVEDAVETTAIAAMDGQVLPGAGAPSLAVARDLREFARGVEGKEQLAVEAFADACESLTTTLARNAGYDPLDVRAALRSAHAESDERPAPVGVDVETGAAADAWEMGVVEPRRVFSQAVDTAVATAEQLTTVDAVVSPGVEPGPFTPQTEHD</sequence>
<dbReference type="Proteomes" id="UP000198876">
    <property type="component" value="Unassembled WGS sequence"/>
</dbReference>
<organism evidence="6 7">
    <name type="scientific">Halopelagius inordinatus</name>
    <dbReference type="NCBI Taxonomy" id="553467"/>
    <lineage>
        <taxon>Archaea</taxon>
        <taxon>Methanobacteriati</taxon>
        <taxon>Methanobacteriota</taxon>
        <taxon>Stenosarchaea group</taxon>
        <taxon>Halobacteria</taxon>
        <taxon>Halobacteriales</taxon>
        <taxon>Haloferacaceae</taxon>
    </lineage>
</organism>
<proteinExistence type="inferred from homology"/>
<dbReference type="SUPFAM" id="SSF48592">
    <property type="entry name" value="GroEL equatorial domain-like"/>
    <property type="match status" value="1"/>
</dbReference>
<dbReference type="GO" id="GO:0005524">
    <property type="term" value="F:ATP binding"/>
    <property type="evidence" value="ECO:0007669"/>
    <property type="project" value="UniProtKB-KW"/>
</dbReference>
<dbReference type="RefSeq" id="WP_092893475.1">
    <property type="nucleotide sequence ID" value="NZ_FOOQ01000005.1"/>
</dbReference>
<dbReference type="PANTHER" id="PTHR11353">
    <property type="entry name" value="CHAPERONIN"/>
    <property type="match status" value="1"/>
</dbReference>
<dbReference type="InterPro" id="IPR027413">
    <property type="entry name" value="GROEL-like_equatorial_sf"/>
</dbReference>
<dbReference type="InterPro" id="IPR017998">
    <property type="entry name" value="Chaperone_TCP-1"/>
</dbReference>
<reference evidence="7" key="1">
    <citation type="submission" date="2016-10" db="EMBL/GenBank/DDBJ databases">
        <authorList>
            <person name="Varghese N."/>
            <person name="Submissions S."/>
        </authorList>
    </citation>
    <scope>NUCLEOTIDE SEQUENCE [LARGE SCALE GENOMIC DNA]</scope>
    <source>
        <strain evidence="7">CGMCC 1.7739</strain>
    </source>
</reference>
<gene>
    <name evidence="6" type="ORF">SAMN04488063_3103</name>
</gene>
<keyword evidence="4 5" id="KW-0143">Chaperone</keyword>
<dbReference type="InterPro" id="IPR002423">
    <property type="entry name" value="Cpn60/GroEL/TCP-1"/>
</dbReference>
<dbReference type="Pfam" id="PF00118">
    <property type="entry name" value="Cpn60_TCP1"/>
    <property type="match status" value="1"/>
</dbReference>
<evidence type="ECO:0000256" key="3">
    <source>
        <dbReference type="ARBA" id="ARBA00022840"/>
    </source>
</evidence>
<name>A0A1I2VA67_9EURY</name>
<evidence type="ECO:0000313" key="6">
    <source>
        <dbReference type="EMBL" id="SFG85349.1"/>
    </source>
</evidence>
<dbReference type="Gene3D" id="3.50.7.10">
    <property type="entry name" value="GroEL"/>
    <property type="match status" value="1"/>
</dbReference>